<name>A0ABV8WW38_9BACI</name>
<evidence type="ECO:0000313" key="5">
    <source>
        <dbReference type="Proteomes" id="UP001595882"/>
    </source>
</evidence>
<sequence>MKKEVIGGVFRNEEDAVRAVKELQTLGYGRDDLTIIAKDKDEVNDIKDRTGADVEVDSSERGKNAGKGLGIGAGTGGVLGGLAALVAEAGLFAIPGIGPAVAAGPLAATITGLVGGGLVGALVGAGIPKEHAKEYEQYLKDGNILVLVETKENQNDVYTTFTNNRTENTHMYPDGVVTKGRNNGGVTEARGSNSIVNENTDSREHDMAVFEDENDVNNNKRRGW</sequence>
<dbReference type="Pfam" id="PF11181">
    <property type="entry name" value="YflT"/>
    <property type="match status" value="1"/>
</dbReference>
<evidence type="ECO:0000256" key="2">
    <source>
        <dbReference type="SAM" id="Phobius"/>
    </source>
</evidence>
<keyword evidence="2" id="KW-0812">Transmembrane</keyword>
<keyword evidence="2" id="KW-1133">Transmembrane helix</keyword>
<organism evidence="4 5">
    <name type="scientific">Gracilibacillus xinjiangensis</name>
    <dbReference type="NCBI Taxonomy" id="1193282"/>
    <lineage>
        <taxon>Bacteria</taxon>
        <taxon>Bacillati</taxon>
        <taxon>Bacillota</taxon>
        <taxon>Bacilli</taxon>
        <taxon>Bacillales</taxon>
        <taxon>Bacillaceae</taxon>
        <taxon>Gracilibacillus</taxon>
    </lineage>
</organism>
<feature type="domain" description="General stress protein 17M-like" evidence="3">
    <location>
        <begin position="8"/>
        <end position="54"/>
    </location>
</feature>
<dbReference type="PANTHER" id="PTHR36109">
    <property type="entry name" value="MEMBRANE PROTEIN-RELATED"/>
    <property type="match status" value="1"/>
</dbReference>
<proteinExistence type="predicted"/>
<evidence type="ECO:0000256" key="1">
    <source>
        <dbReference type="SAM" id="MobiDB-lite"/>
    </source>
</evidence>
<comment type="caution">
    <text evidence="4">The sequence shown here is derived from an EMBL/GenBank/DDBJ whole genome shotgun (WGS) entry which is preliminary data.</text>
</comment>
<feature type="compositionally biased region" description="Polar residues" evidence="1">
    <location>
        <begin position="180"/>
        <end position="199"/>
    </location>
</feature>
<evidence type="ECO:0000259" key="3">
    <source>
        <dbReference type="Pfam" id="PF11181"/>
    </source>
</evidence>
<feature type="transmembrane region" description="Helical" evidence="2">
    <location>
        <begin position="106"/>
        <end position="127"/>
    </location>
</feature>
<feature type="region of interest" description="Disordered" evidence="1">
    <location>
        <begin position="180"/>
        <end position="203"/>
    </location>
</feature>
<protein>
    <submittedName>
        <fullName evidence="4">General stress protein</fullName>
    </submittedName>
</protein>
<evidence type="ECO:0000313" key="4">
    <source>
        <dbReference type="EMBL" id="MFC4403353.1"/>
    </source>
</evidence>
<keyword evidence="5" id="KW-1185">Reference proteome</keyword>
<dbReference type="InterPro" id="IPR025889">
    <property type="entry name" value="GSP17M-like_dom"/>
</dbReference>
<dbReference type="InterPro" id="IPR052948">
    <property type="entry name" value="Low_temp-induced_all0457"/>
</dbReference>
<reference evidence="5" key="1">
    <citation type="journal article" date="2019" name="Int. J. Syst. Evol. Microbiol.">
        <title>The Global Catalogue of Microorganisms (GCM) 10K type strain sequencing project: providing services to taxonomists for standard genome sequencing and annotation.</title>
        <authorList>
            <consortium name="The Broad Institute Genomics Platform"/>
            <consortium name="The Broad Institute Genome Sequencing Center for Infectious Disease"/>
            <person name="Wu L."/>
            <person name="Ma J."/>
        </authorList>
    </citation>
    <scope>NUCLEOTIDE SEQUENCE [LARGE SCALE GENOMIC DNA]</scope>
    <source>
        <strain evidence="5">CCUG 37865</strain>
    </source>
</reference>
<keyword evidence="2" id="KW-0472">Membrane</keyword>
<gene>
    <name evidence="4" type="ORF">ACFOY7_09705</name>
</gene>
<feature type="transmembrane region" description="Helical" evidence="2">
    <location>
        <begin position="69"/>
        <end position="94"/>
    </location>
</feature>
<accession>A0ABV8WW38</accession>
<dbReference type="PANTHER" id="PTHR36109:SF2">
    <property type="entry name" value="MEMBRANE PROTEIN"/>
    <property type="match status" value="1"/>
</dbReference>
<dbReference type="RefSeq" id="WP_390251808.1">
    <property type="nucleotide sequence ID" value="NZ_JBHSDT010000004.1"/>
</dbReference>
<dbReference type="Proteomes" id="UP001595882">
    <property type="component" value="Unassembled WGS sequence"/>
</dbReference>
<dbReference type="EMBL" id="JBHSDT010000004">
    <property type="protein sequence ID" value="MFC4403353.1"/>
    <property type="molecule type" value="Genomic_DNA"/>
</dbReference>